<sequence>MSIYDAKKNRIFADNSGQFCQQMSTTFFLEKAKKNYGKAFFAV</sequence>
<evidence type="ECO:0000313" key="1">
    <source>
        <dbReference type="EMBL" id="QHU19585.1"/>
    </source>
</evidence>
<name>A0A6C0KNK1_9ZZZZ</name>
<reference evidence="1" key="1">
    <citation type="journal article" date="2020" name="Nature">
        <title>Giant virus diversity and host interactions through global metagenomics.</title>
        <authorList>
            <person name="Schulz F."/>
            <person name="Roux S."/>
            <person name="Paez-Espino D."/>
            <person name="Jungbluth S."/>
            <person name="Walsh D.A."/>
            <person name="Denef V.J."/>
            <person name="McMahon K.D."/>
            <person name="Konstantinidis K.T."/>
            <person name="Eloe-Fadrosh E.A."/>
            <person name="Kyrpides N.C."/>
            <person name="Woyke T."/>
        </authorList>
    </citation>
    <scope>NUCLEOTIDE SEQUENCE</scope>
    <source>
        <strain evidence="1">GVMAG-S-3300013014-113</strain>
    </source>
</reference>
<dbReference type="EMBL" id="MN740953">
    <property type="protein sequence ID" value="QHU19585.1"/>
    <property type="molecule type" value="Genomic_DNA"/>
</dbReference>
<accession>A0A6C0KNK1</accession>
<organism evidence="1">
    <name type="scientific">viral metagenome</name>
    <dbReference type="NCBI Taxonomy" id="1070528"/>
    <lineage>
        <taxon>unclassified sequences</taxon>
        <taxon>metagenomes</taxon>
        <taxon>organismal metagenomes</taxon>
    </lineage>
</organism>
<dbReference type="AlphaFoldDB" id="A0A6C0KNK1"/>
<proteinExistence type="predicted"/>
<protein>
    <submittedName>
        <fullName evidence="1">Uncharacterized protein</fullName>
    </submittedName>
</protein>